<sequence length="86" mass="9112">MAGIIDYPLATDHAARETRLTWLTAVFAVVASFAMLLSATPGTVSPVAYWTVTSIALATVLIVFVAGECAWDRMVDRARAAGVVGR</sequence>
<keyword evidence="3" id="KW-1185">Reference proteome</keyword>
<proteinExistence type="predicted"/>
<evidence type="ECO:0000256" key="1">
    <source>
        <dbReference type="SAM" id="Phobius"/>
    </source>
</evidence>
<organism evidence="2 3">
    <name type="scientific">Mycolicibacterium austroafricanum</name>
    <name type="common">Mycobacterium austroafricanum</name>
    <dbReference type="NCBI Taxonomy" id="39687"/>
    <lineage>
        <taxon>Bacteria</taxon>
        <taxon>Bacillati</taxon>
        <taxon>Actinomycetota</taxon>
        <taxon>Actinomycetes</taxon>
        <taxon>Mycobacteriales</taxon>
        <taxon>Mycobacteriaceae</taxon>
        <taxon>Mycolicibacterium</taxon>
    </lineage>
</organism>
<keyword evidence="1" id="KW-0472">Membrane</keyword>
<dbReference type="EMBL" id="JAUHTC010000098">
    <property type="protein sequence ID" value="MDN4522199.1"/>
    <property type="molecule type" value="Genomic_DNA"/>
</dbReference>
<evidence type="ECO:0000313" key="3">
    <source>
        <dbReference type="Proteomes" id="UP001172687"/>
    </source>
</evidence>
<feature type="transmembrane region" description="Helical" evidence="1">
    <location>
        <begin position="47"/>
        <end position="67"/>
    </location>
</feature>
<protein>
    <submittedName>
        <fullName evidence="2">Uncharacterized protein</fullName>
    </submittedName>
</protein>
<name>A0ABT8HN62_MYCAO</name>
<reference evidence="2" key="1">
    <citation type="submission" date="2023-07" db="EMBL/GenBank/DDBJ databases">
        <title>Degradation of tert-butanol by M. austroafricanum TBA100.</title>
        <authorList>
            <person name="Helbich S."/>
            <person name="Vainshtein Y."/>
        </authorList>
    </citation>
    <scope>NUCLEOTIDE SEQUENCE</scope>
    <source>
        <strain evidence="2">TBA100</strain>
    </source>
</reference>
<dbReference type="Proteomes" id="UP001172687">
    <property type="component" value="Unassembled WGS sequence"/>
</dbReference>
<keyword evidence="1" id="KW-0812">Transmembrane</keyword>
<evidence type="ECO:0000313" key="2">
    <source>
        <dbReference type="EMBL" id="MDN4522199.1"/>
    </source>
</evidence>
<comment type="caution">
    <text evidence="2">The sequence shown here is derived from an EMBL/GenBank/DDBJ whole genome shotgun (WGS) entry which is preliminary data.</text>
</comment>
<dbReference type="RefSeq" id="WP_011781903.1">
    <property type="nucleotide sequence ID" value="NZ_CP070380.1"/>
</dbReference>
<feature type="transmembrane region" description="Helical" evidence="1">
    <location>
        <begin position="20"/>
        <end position="41"/>
    </location>
</feature>
<gene>
    <name evidence="2" type="ORF">QYF68_30910</name>
</gene>
<keyword evidence="1" id="KW-1133">Transmembrane helix</keyword>
<accession>A0ABT8HN62</accession>